<sequence>MWFLISGGQAHWEIRLSSSRGVVYYYNHDTKESVWDPPADLTPEQIKALPGAQYLNRPPQVRASHLLVKHKGSRRPSSWKEPNITRTKDEAIKILTGYRDEIGFSAQKFAELASLHSDCSSHSNGGDLGFFKPGQMQKPFEDATYALEVNEISDIISTDSGVHIILRTA</sequence>
<comment type="catalytic activity">
    <reaction evidence="1 5">
        <text>[protein]-peptidylproline (omega=180) = [protein]-peptidylproline (omega=0)</text>
        <dbReference type="Rhea" id="RHEA:16237"/>
        <dbReference type="Rhea" id="RHEA-COMP:10747"/>
        <dbReference type="Rhea" id="RHEA-COMP:10748"/>
        <dbReference type="ChEBI" id="CHEBI:83833"/>
        <dbReference type="ChEBI" id="CHEBI:83834"/>
        <dbReference type="EC" id="5.2.1.8"/>
    </reaction>
</comment>
<organism evidence="8 9">
    <name type="scientific">Ganoderma sinense ZZ0214-1</name>
    <dbReference type="NCBI Taxonomy" id="1077348"/>
    <lineage>
        <taxon>Eukaryota</taxon>
        <taxon>Fungi</taxon>
        <taxon>Dikarya</taxon>
        <taxon>Basidiomycota</taxon>
        <taxon>Agaricomycotina</taxon>
        <taxon>Agaricomycetes</taxon>
        <taxon>Polyporales</taxon>
        <taxon>Polyporaceae</taxon>
        <taxon>Ganoderma</taxon>
    </lineage>
</organism>
<dbReference type="Proteomes" id="UP000230002">
    <property type="component" value="Unassembled WGS sequence"/>
</dbReference>
<dbReference type="Gene3D" id="3.10.50.40">
    <property type="match status" value="1"/>
</dbReference>
<dbReference type="SUPFAM" id="SSF51045">
    <property type="entry name" value="WW domain"/>
    <property type="match status" value="1"/>
</dbReference>
<dbReference type="SUPFAM" id="SSF54534">
    <property type="entry name" value="FKBP-like"/>
    <property type="match status" value="1"/>
</dbReference>
<dbReference type="Pfam" id="PF00397">
    <property type="entry name" value="WW"/>
    <property type="match status" value="1"/>
</dbReference>
<dbReference type="AlphaFoldDB" id="A0A2G8SBD2"/>
<dbReference type="EMBL" id="AYKW01000012">
    <property type="protein sequence ID" value="PIL31069.1"/>
    <property type="molecule type" value="Genomic_DNA"/>
</dbReference>
<dbReference type="PROSITE" id="PS01096">
    <property type="entry name" value="PPIC_PPIASE_1"/>
    <property type="match status" value="1"/>
</dbReference>
<evidence type="ECO:0000256" key="1">
    <source>
        <dbReference type="ARBA" id="ARBA00000971"/>
    </source>
</evidence>
<dbReference type="PANTHER" id="PTHR10657">
    <property type="entry name" value="PEPTIDYL-PROLYL CIS-TRANS ISOMERASE"/>
    <property type="match status" value="1"/>
</dbReference>
<comment type="caution">
    <text evidence="8">The sequence shown here is derived from an EMBL/GenBank/DDBJ whole genome shotgun (WGS) entry which is preliminary data.</text>
</comment>
<evidence type="ECO:0000256" key="5">
    <source>
        <dbReference type="RuleBase" id="RU363014"/>
    </source>
</evidence>
<dbReference type="OrthoDB" id="2530521at2759"/>
<protein>
    <recommendedName>
        <fullName evidence="5">Peptidyl-prolyl cis-trans isomerase</fullName>
        <ecNumber evidence="5">5.2.1.8</ecNumber>
    </recommendedName>
</protein>
<dbReference type="EC" id="5.2.1.8" evidence="5"/>
<dbReference type="STRING" id="1077348.A0A2G8SBD2"/>
<dbReference type="SMART" id="SM00456">
    <property type="entry name" value="WW"/>
    <property type="match status" value="1"/>
</dbReference>
<feature type="domain" description="PpiC" evidence="7">
    <location>
        <begin position="58"/>
        <end position="169"/>
    </location>
</feature>
<dbReference type="Pfam" id="PF00639">
    <property type="entry name" value="Rotamase"/>
    <property type="match status" value="1"/>
</dbReference>
<dbReference type="InterPro" id="IPR001202">
    <property type="entry name" value="WW_dom"/>
</dbReference>
<dbReference type="PROSITE" id="PS50198">
    <property type="entry name" value="PPIC_PPIASE_2"/>
    <property type="match status" value="1"/>
</dbReference>
<reference evidence="8 9" key="1">
    <citation type="journal article" date="2015" name="Sci. Rep.">
        <title>Chromosome-level genome map provides insights into diverse defense mechanisms in the medicinal fungus Ganoderma sinense.</title>
        <authorList>
            <person name="Zhu Y."/>
            <person name="Xu J."/>
            <person name="Sun C."/>
            <person name="Zhou S."/>
            <person name="Xu H."/>
            <person name="Nelson D.R."/>
            <person name="Qian J."/>
            <person name="Song J."/>
            <person name="Luo H."/>
            <person name="Xiang L."/>
            <person name="Li Y."/>
            <person name="Xu Z."/>
            <person name="Ji A."/>
            <person name="Wang L."/>
            <person name="Lu S."/>
            <person name="Hayward A."/>
            <person name="Sun W."/>
            <person name="Li X."/>
            <person name="Schwartz D.C."/>
            <person name="Wang Y."/>
            <person name="Chen S."/>
        </authorList>
    </citation>
    <scope>NUCLEOTIDE SEQUENCE [LARGE SCALE GENOMIC DNA]</scope>
    <source>
        <strain evidence="8 9">ZZ0214-1</strain>
    </source>
</reference>
<dbReference type="InterPro" id="IPR051370">
    <property type="entry name" value="PPIase_Pin1"/>
</dbReference>
<dbReference type="GO" id="GO:0080090">
    <property type="term" value="P:regulation of primary metabolic process"/>
    <property type="evidence" value="ECO:0007669"/>
    <property type="project" value="UniProtKB-ARBA"/>
</dbReference>
<dbReference type="GO" id="GO:0060255">
    <property type="term" value="P:regulation of macromolecule metabolic process"/>
    <property type="evidence" value="ECO:0007669"/>
    <property type="project" value="UniProtKB-ARBA"/>
</dbReference>
<dbReference type="PROSITE" id="PS50020">
    <property type="entry name" value="WW_DOMAIN_2"/>
    <property type="match status" value="1"/>
</dbReference>
<dbReference type="GO" id="GO:0003755">
    <property type="term" value="F:peptidyl-prolyl cis-trans isomerase activity"/>
    <property type="evidence" value="ECO:0007669"/>
    <property type="project" value="UniProtKB-UniRule"/>
</dbReference>
<dbReference type="PANTHER" id="PTHR10657:SF4">
    <property type="entry name" value="PEPTIDYL-PROLYL CIS-TRANS ISOMERASE-RELATED"/>
    <property type="match status" value="1"/>
</dbReference>
<dbReference type="InterPro" id="IPR000297">
    <property type="entry name" value="PPIase_PpiC"/>
</dbReference>
<keyword evidence="3 4" id="KW-0413">Isomerase</keyword>
<evidence type="ECO:0000256" key="2">
    <source>
        <dbReference type="ARBA" id="ARBA00023110"/>
    </source>
</evidence>
<evidence type="ECO:0000256" key="3">
    <source>
        <dbReference type="ARBA" id="ARBA00023235"/>
    </source>
</evidence>
<dbReference type="Gene3D" id="2.20.70.10">
    <property type="match status" value="1"/>
</dbReference>
<evidence type="ECO:0000313" key="9">
    <source>
        <dbReference type="Proteomes" id="UP000230002"/>
    </source>
</evidence>
<evidence type="ECO:0000259" key="6">
    <source>
        <dbReference type="PROSITE" id="PS50020"/>
    </source>
</evidence>
<feature type="domain" description="WW" evidence="6">
    <location>
        <begin position="6"/>
        <end position="40"/>
    </location>
</feature>
<keyword evidence="9" id="KW-1185">Reference proteome</keyword>
<dbReference type="CDD" id="cd00201">
    <property type="entry name" value="WW"/>
    <property type="match status" value="1"/>
</dbReference>
<proteinExistence type="predicted"/>
<evidence type="ECO:0000259" key="7">
    <source>
        <dbReference type="PROSITE" id="PS50198"/>
    </source>
</evidence>
<evidence type="ECO:0000256" key="4">
    <source>
        <dbReference type="PROSITE-ProRule" id="PRU00278"/>
    </source>
</evidence>
<name>A0A2G8SBD2_9APHY</name>
<dbReference type="InterPro" id="IPR023058">
    <property type="entry name" value="PPIase_PpiC_CS"/>
</dbReference>
<evidence type="ECO:0000313" key="8">
    <source>
        <dbReference type="EMBL" id="PIL31069.1"/>
    </source>
</evidence>
<dbReference type="InterPro" id="IPR036020">
    <property type="entry name" value="WW_dom_sf"/>
</dbReference>
<accession>A0A2G8SBD2</accession>
<dbReference type="GO" id="GO:0005634">
    <property type="term" value="C:nucleus"/>
    <property type="evidence" value="ECO:0007669"/>
    <property type="project" value="TreeGrafter"/>
</dbReference>
<keyword evidence="2 4" id="KW-0697">Rotamase</keyword>
<dbReference type="FunFam" id="3.10.50.40:FF:000010">
    <property type="entry name" value="Peptidyl-prolyl cis-trans isomerase Pin1"/>
    <property type="match status" value="1"/>
</dbReference>
<dbReference type="InterPro" id="IPR046357">
    <property type="entry name" value="PPIase_dom_sf"/>
</dbReference>
<gene>
    <name evidence="8" type="ORF">GSI_05765</name>
</gene>
<dbReference type="GO" id="GO:0005829">
    <property type="term" value="C:cytosol"/>
    <property type="evidence" value="ECO:0007669"/>
    <property type="project" value="TreeGrafter"/>
</dbReference>